<reference evidence="2 3" key="1">
    <citation type="submission" date="2023-05" db="EMBL/GenBank/DDBJ databases">
        <title>Novel species of genus Flectobacillus isolated from stream in China.</title>
        <authorList>
            <person name="Lu H."/>
        </authorList>
    </citation>
    <scope>NUCLEOTIDE SEQUENCE [LARGE SCALE GENOMIC DNA]</scope>
    <source>
        <strain evidence="2 3">KCTC 42575</strain>
    </source>
</reference>
<name>A0ABT6Y7H3_9BACT</name>
<dbReference type="EMBL" id="JASHIF010000008">
    <property type="protein sequence ID" value="MDI9859514.1"/>
    <property type="molecule type" value="Genomic_DNA"/>
</dbReference>
<dbReference type="RefSeq" id="WP_283344439.1">
    <property type="nucleotide sequence ID" value="NZ_JASHIF010000008.1"/>
</dbReference>
<comment type="caution">
    <text evidence="2">The sequence shown here is derived from an EMBL/GenBank/DDBJ whole genome shotgun (WGS) entry which is preliminary data.</text>
</comment>
<feature type="domain" description="DinB-like" evidence="1">
    <location>
        <begin position="29"/>
        <end position="159"/>
    </location>
</feature>
<evidence type="ECO:0000313" key="2">
    <source>
        <dbReference type="EMBL" id="MDI9859514.1"/>
    </source>
</evidence>
<organism evidence="2 3">
    <name type="scientific">Flectobacillus roseus</name>
    <dbReference type="NCBI Taxonomy" id="502259"/>
    <lineage>
        <taxon>Bacteria</taxon>
        <taxon>Pseudomonadati</taxon>
        <taxon>Bacteroidota</taxon>
        <taxon>Cytophagia</taxon>
        <taxon>Cytophagales</taxon>
        <taxon>Flectobacillaceae</taxon>
        <taxon>Flectobacillus</taxon>
    </lineage>
</organism>
<dbReference type="Gene3D" id="1.20.120.450">
    <property type="entry name" value="dinb family like domain"/>
    <property type="match status" value="1"/>
</dbReference>
<evidence type="ECO:0000259" key="1">
    <source>
        <dbReference type="Pfam" id="PF12867"/>
    </source>
</evidence>
<dbReference type="InterPro" id="IPR024775">
    <property type="entry name" value="DinB-like"/>
</dbReference>
<accession>A0ABT6Y7H3</accession>
<evidence type="ECO:0000313" key="3">
    <source>
        <dbReference type="Proteomes" id="UP001236507"/>
    </source>
</evidence>
<sequence>MSAPLEVWMRGPIDGVPALLQPAAHAVLQVQEELHELLKDFSDDLLWEKPHGVASIGFHLQHLAGVLDRLQTYAEGNTLSAEQFDLLSLEKVAPQENQTVATFLDRFDLQVEKYISYLKQLSEADLLQPRGIGRKQIPTNVIGLIFHAAEHTTRHFGQLYVTAKQLV</sequence>
<protein>
    <submittedName>
        <fullName evidence="2">DinB family protein</fullName>
    </submittedName>
</protein>
<keyword evidence="3" id="KW-1185">Reference proteome</keyword>
<dbReference type="Pfam" id="PF12867">
    <property type="entry name" value="DinB_2"/>
    <property type="match status" value="1"/>
</dbReference>
<dbReference type="Proteomes" id="UP001236507">
    <property type="component" value="Unassembled WGS sequence"/>
</dbReference>
<dbReference type="InterPro" id="IPR034660">
    <property type="entry name" value="DinB/YfiT-like"/>
</dbReference>
<gene>
    <name evidence="2" type="ORF">QM524_09855</name>
</gene>
<proteinExistence type="predicted"/>
<dbReference type="SUPFAM" id="SSF109854">
    <property type="entry name" value="DinB/YfiT-like putative metalloenzymes"/>
    <property type="match status" value="1"/>
</dbReference>